<accession>A0A1G9WBE7</accession>
<gene>
    <name evidence="1" type="ORF">SAMN04488502_107181</name>
</gene>
<protein>
    <submittedName>
        <fullName evidence="1">Oxaloacetate decarboxylase, gamma chain</fullName>
    </submittedName>
</protein>
<dbReference type="RefSeq" id="WP_092074213.1">
    <property type="nucleotide sequence ID" value="NZ_FNHB01000007.1"/>
</dbReference>
<name>A0A1G9WBE7_9FIRM</name>
<dbReference type="STRING" id="146817.SAMN04488502_107181"/>
<sequence length="87" mass="9314">MAFFDFLFGKPKPDKTKKETIAAAATVSSGSVNIEAPGISPEVVAVIAASIYAMMGTEQVLAVRINRSGNQWAATGRQRLMDSRQVI</sequence>
<dbReference type="AlphaFoldDB" id="A0A1G9WBE7"/>
<keyword evidence="2" id="KW-1185">Reference proteome</keyword>
<dbReference type="Proteomes" id="UP000214880">
    <property type="component" value="Unassembled WGS sequence"/>
</dbReference>
<proteinExistence type="predicted"/>
<evidence type="ECO:0000313" key="1">
    <source>
        <dbReference type="EMBL" id="SDM81832.1"/>
    </source>
</evidence>
<organism evidence="1 2">
    <name type="scientific">Dendrosporobacter quercicolus</name>
    <dbReference type="NCBI Taxonomy" id="146817"/>
    <lineage>
        <taxon>Bacteria</taxon>
        <taxon>Bacillati</taxon>
        <taxon>Bacillota</taxon>
        <taxon>Negativicutes</taxon>
        <taxon>Selenomonadales</taxon>
        <taxon>Sporomusaceae</taxon>
        <taxon>Dendrosporobacter</taxon>
    </lineage>
</organism>
<dbReference type="EMBL" id="FNHB01000007">
    <property type="protein sequence ID" value="SDM81832.1"/>
    <property type="molecule type" value="Genomic_DNA"/>
</dbReference>
<evidence type="ECO:0000313" key="2">
    <source>
        <dbReference type="Proteomes" id="UP000214880"/>
    </source>
</evidence>
<reference evidence="1 2" key="1">
    <citation type="submission" date="2016-10" db="EMBL/GenBank/DDBJ databases">
        <authorList>
            <person name="de Groot N.N."/>
        </authorList>
    </citation>
    <scope>NUCLEOTIDE SEQUENCE [LARGE SCALE GENOMIC DNA]</scope>
    <source>
        <strain evidence="1 2">DSM 1736</strain>
    </source>
</reference>
<dbReference type="OrthoDB" id="1684771at2"/>